<comment type="caution">
    <text evidence="2">The sequence shown here is derived from an EMBL/GenBank/DDBJ whole genome shotgun (WGS) entry which is preliminary data.</text>
</comment>
<sequence>MPDDARPDVRLLGELFAHWAKEIPEREALSFQGRRLGWAELDERARRVTGALAAAGATGSRSSTRTHPPAWK</sequence>
<name>A0ABQ3LZF7_9PSEU</name>
<dbReference type="Gene3D" id="3.40.50.980">
    <property type="match status" value="1"/>
</dbReference>
<reference evidence="3" key="1">
    <citation type="journal article" date="2019" name="Int. J. Syst. Evol. Microbiol.">
        <title>The Global Catalogue of Microorganisms (GCM) 10K type strain sequencing project: providing services to taxonomists for standard genome sequencing and annotation.</title>
        <authorList>
            <consortium name="The Broad Institute Genomics Platform"/>
            <consortium name="The Broad Institute Genome Sequencing Center for Infectious Disease"/>
            <person name="Wu L."/>
            <person name="Ma J."/>
        </authorList>
    </citation>
    <scope>NUCLEOTIDE SEQUENCE [LARGE SCALE GENOMIC DNA]</scope>
    <source>
        <strain evidence="3">CGMCC 4.7683</strain>
    </source>
</reference>
<evidence type="ECO:0000313" key="2">
    <source>
        <dbReference type="EMBL" id="GHH29932.1"/>
    </source>
</evidence>
<dbReference type="SUPFAM" id="SSF56801">
    <property type="entry name" value="Acetyl-CoA synthetase-like"/>
    <property type="match status" value="1"/>
</dbReference>
<proteinExistence type="predicted"/>
<dbReference type="Proteomes" id="UP000635387">
    <property type="component" value="Unassembled WGS sequence"/>
</dbReference>
<keyword evidence="3" id="KW-1185">Reference proteome</keyword>
<dbReference type="EMBL" id="BNAY01000008">
    <property type="protein sequence ID" value="GHH29932.1"/>
    <property type="molecule type" value="Genomic_DNA"/>
</dbReference>
<accession>A0ABQ3LZF7</accession>
<evidence type="ECO:0000256" key="1">
    <source>
        <dbReference type="SAM" id="MobiDB-lite"/>
    </source>
</evidence>
<evidence type="ECO:0000313" key="3">
    <source>
        <dbReference type="Proteomes" id="UP000635387"/>
    </source>
</evidence>
<protein>
    <submittedName>
        <fullName evidence="2">Uncharacterized protein</fullName>
    </submittedName>
</protein>
<dbReference type="RefSeq" id="WP_229908037.1">
    <property type="nucleotide sequence ID" value="NZ_BNAY01000008.1"/>
</dbReference>
<organism evidence="2 3">
    <name type="scientific">Amycolatopsis oliviviridis</name>
    <dbReference type="NCBI Taxonomy" id="1471590"/>
    <lineage>
        <taxon>Bacteria</taxon>
        <taxon>Bacillati</taxon>
        <taxon>Actinomycetota</taxon>
        <taxon>Actinomycetes</taxon>
        <taxon>Pseudonocardiales</taxon>
        <taxon>Pseudonocardiaceae</taxon>
        <taxon>Amycolatopsis</taxon>
    </lineage>
</organism>
<feature type="compositionally biased region" description="Low complexity" evidence="1">
    <location>
        <begin position="52"/>
        <end position="66"/>
    </location>
</feature>
<feature type="region of interest" description="Disordered" evidence="1">
    <location>
        <begin position="52"/>
        <end position="72"/>
    </location>
</feature>
<gene>
    <name evidence="2" type="ORF">GCM10017790_62900</name>
</gene>